<dbReference type="InterPro" id="IPR039538">
    <property type="entry name" value="BetI_C"/>
</dbReference>
<dbReference type="InterPro" id="IPR050109">
    <property type="entry name" value="HTH-type_TetR-like_transc_reg"/>
</dbReference>
<accession>A0A6L3VZ70</accession>
<keyword evidence="1" id="KW-0678">Repressor</keyword>
<dbReference type="GO" id="GO:0000976">
    <property type="term" value="F:transcription cis-regulatory region binding"/>
    <property type="evidence" value="ECO:0007669"/>
    <property type="project" value="TreeGrafter"/>
</dbReference>
<dbReference type="InterPro" id="IPR009057">
    <property type="entry name" value="Homeodomain-like_sf"/>
</dbReference>
<proteinExistence type="predicted"/>
<organism evidence="7 8">
    <name type="scientific">Actinomadura montaniterrae</name>
    <dbReference type="NCBI Taxonomy" id="1803903"/>
    <lineage>
        <taxon>Bacteria</taxon>
        <taxon>Bacillati</taxon>
        <taxon>Actinomycetota</taxon>
        <taxon>Actinomycetes</taxon>
        <taxon>Streptosporangiales</taxon>
        <taxon>Thermomonosporaceae</taxon>
        <taxon>Actinomadura</taxon>
    </lineage>
</organism>
<gene>
    <name evidence="7" type="ORF">F9B16_06405</name>
</gene>
<dbReference type="PANTHER" id="PTHR30055">
    <property type="entry name" value="HTH-TYPE TRANSCRIPTIONAL REGULATOR RUTR"/>
    <property type="match status" value="1"/>
</dbReference>
<sequence length="191" mass="20343">MGNREDLLDGARRCLLSKGYTRTTARDIATESGVSLAAIGYHFGSKDELLRAALRQAIEEWGGEIAAILAAETDPGLTGAERFEATWERILASFARTRPLWAIQFEVIAQIERTPELRAAFPDANREARLGLAELFGTGPAVLGERRAELAGACYQALLAGLAAQALVDPDGVPAASDLVDAVRAVAAPLQ</sequence>
<evidence type="ECO:0000256" key="5">
    <source>
        <dbReference type="PROSITE-ProRule" id="PRU00335"/>
    </source>
</evidence>
<dbReference type="Pfam" id="PF00440">
    <property type="entry name" value="TetR_N"/>
    <property type="match status" value="1"/>
</dbReference>
<dbReference type="SUPFAM" id="SSF46689">
    <property type="entry name" value="Homeodomain-like"/>
    <property type="match status" value="1"/>
</dbReference>
<feature type="domain" description="HTH tetR-type" evidence="6">
    <location>
        <begin position="1"/>
        <end position="61"/>
    </location>
</feature>
<dbReference type="PROSITE" id="PS50977">
    <property type="entry name" value="HTH_TETR_2"/>
    <property type="match status" value="1"/>
</dbReference>
<dbReference type="Gene3D" id="1.10.357.10">
    <property type="entry name" value="Tetracycline Repressor, domain 2"/>
    <property type="match status" value="1"/>
</dbReference>
<dbReference type="AlphaFoldDB" id="A0A6L3VZ70"/>
<comment type="caution">
    <text evidence="7">The sequence shown here is derived from an EMBL/GenBank/DDBJ whole genome shotgun (WGS) entry which is preliminary data.</text>
</comment>
<evidence type="ECO:0000313" key="7">
    <source>
        <dbReference type="EMBL" id="KAB2387814.1"/>
    </source>
</evidence>
<dbReference type="OrthoDB" id="2356263at2"/>
<protein>
    <submittedName>
        <fullName evidence="7">TetR/AcrR family transcriptional regulator</fullName>
    </submittedName>
</protein>
<keyword evidence="2" id="KW-0805">Transcription regulation</keyword>
<evidence type="ECO:0000313" key="8">
    <source>
        <dbReference type="Proteomes" id="UP000483004"/>
    </source>
</evidence>
<evidence type="ECO:0000256" key="4">
    <source>
        <dbReference type="ARBA" id="ARBA00023163"/>
    </source>
</evidence>
<dbReference type="InterPro" id="IPR001647">
    <property type="entry name" value="HTH_TetR"/>
</dbReference>
<feature type="DNA-binding region" description="H-T-H motif" evidence="5">
    <location>
        <begin position="24"/>
        <end position="43"/>
    </location>
</feature>
<keyword evidence="4" id="KW-0804">Transcription</keyword>
<dbReference type="EMBL" id="WBMR01000011">
    <property type="protein sequence ID" value="KAB2387814.1"/>
    <property type="molecule type" value="Genomic_DNA"/>
</dbReference>
<evidence type="ECO:0000259" key="6">
    <source>
        <dbReference type="PROSITE" id="PS50977"/>
    </source>
</evidence>
<reference evidence="7 8" key="1">
    <citation type="submission" date="2019-09" db="EMBL/GenBank/DDBJ databases">
        <title>Actinomadura physcomitrii sp. nov., a novel actinomycete isolated from moss [Physcomitrium sphaericum (Ludw) Fuernr].</title>
        <authorList>
            <person name="Liu C."/>
            <person name="Zhuang X."/>
        </authorList>
    </citation>
    <scope>NUCLEOTIDE SEQUENCE [LARGE SCALE GENOMIC DNA]</scope>
    <source>
        <strain evidence="7 8">CYP1-1B</strain>
    </source>
</reference>
<evidence type="ECO:0000256" key="3">
    <source>
        <dbReference type="ARBA" id="ARBA00023125"/>
    </source>
</evidence>
<dbReference type="PANTHER" id="PTHR30055:SF219">
    <property type="entry name" value="TRANSCRIPTIONAL REGULATORY PROTEIN"/>
    <property type="match status" value="1"/>
</dbReference>
<evidence type="ECO:0000256" key="1">
    <source>
        <dbReference type="ARBA" id="ARBA00022491"/>
    </source>
</evidence>
<dbReference type="PRINTS" id="PR00455">
    <property type="entry name" value="HTHTETR"/>
</dbReference>
<keyword evidence="3 5" id="KW-0238">DNA-binding</keyword>
<keyword evidence="8" id="KW-1185">Reference proteome</keyword>
<dbReference type="SUPFAM" id="SSF48498">
    <property type="entry name" value="Tetracyclin repressor-like, C-terminal domain"/>
    <property type="match status" value="1"/>
</dbReference>
<dbReference type="InterPro" id="IPR036271">
    <property type="entry name" value="Tet_transcr_reg_TetR-rel_C_sf"/>
</dbReference>
<dbReference type="Proteomes" id="UP000483004">
    <property type="component" value="Unassembled WGS sequence"/>
</dbReference>
<evidence type="ECO:0000256" key="2">
    <source>
        <dbReference type="ARBA" id="ARBA00023015"/>
    </source>
</evidence>
<dbReference type="GO" id="GO:0003700">
    <property type="term" value="F:DNA-binding transcription factor activity"/>
    <property type="evidence" value="ECO:0007669"/>
    <property type="project" value="TreeGrafter"/>
</dbReference>
<dbReference type="RefSeq" id="WP_151539013.1">
    <property type="nucleotide sequence ID" value="NZ_WBMR01000011.1"/>
</dbReference>
<name>A0A6L3VZ70_9ACTN</name>
<dbReference type="Pfam" id="PF13977">
    <property type="entry name" value="TetR_C_6"/>
    <property type="match status" value="1"/>
</dbReference>